<dbReference type="RefSeq" id="WP_058749437.1">
    <property type="nucleotide sequence ID" value="NZ_LDRC01000030.1"/>
</dbReference>
<dbReference type="AlphaFoldDB" id="A0A147DRQ3"/>
<sequence>METERARAPRWRPVPADDVPIHAVVRYRDRGRLVAGTTVDVLDTPGRPALIVRTEDGQHHVAPRAIPLEMQVG</sequence>
<proteinExistence type="predicted"/>
<dbReference type="EMBL" id="LDRC01000030">
    <property type="protein sequence ID" value="KTR52451.1"/>
    <property type="molecule type" value="Genomic_DNA"/>
</dbReference>
<dbReference type="OrthoDB" id="5021568at2"/>
<dbReference type="Proteomes" id="UP000072763">
    <property type="component" value="Unassembled WGS sequence"/>
</dbReference>
<organism evidence="1 2">
    <name type="scientific">Curtobacterium oceanosedimentum</name>
    <dbReference type="NCBI Taxonomy" id="465820"/>
    <lineage>
        <taxon>Bacteria</taxon>
        <taxon>Bacillati</taxon>
        <taxon>Actinomycetota</taxon>
        <taxon>Actinomycetes</taxon>
        <taxon>Micrococcales</taxon>
        <taxon>Microbacteriaceae</taxon>
        <taxon>Curtobacterium</taxon>
    </lineage>
</organism>
<evidence type="ECO:0008006" key="3">
    <source>
        <dbReference type="Google" id="ProtNLM"/>
    </source>
</evidence>
<protein>
    <recommendedName>
        <fullName evidence="3">DUF1918 domain-containing protein</fullName>
    </recommendedName>
</protein>
<gene>
    <name evidence="1" type="ORF">NS359_06355</name>
</gene>
<accession>A0A147DRQ3</accession>
<name>A0A147DRQ3_9MICO</name>
<reference evidence="1 2" key="1">
    <citation type="journal article" date="2016" name="Front. Microbiol.">
        <title>Genomic Resource of Rice Seed Associated Bacteria.</title>
        <authorList>
            <person name="Midha S."/>
            <person name="Bansal K."/>
            <person name="Sharma S."/>
            <person name="Kumar N."/>
            <person name="Patil P.P."/>
            <person name="Chaudhry V."/>
            <person name="Patil P.B."/>
        </authorList>
    </citation>
    <scope>NUCLEOTIDE SEQUENCE [LARGE SCALE GENOMIC DNA]</scope>
    <source>
        <strain evidence="1 2">NS359</strain>
    </source>
</reference>
<evidence type="ECO:0000313" key="1">
    <source>
        <dbReference type="EMBL" id="KTR52451.1"/>
    </source>
</evidence>
<evidence type="ECO:0000313" key="2">
    <source>
        <dbReference type="Proteomes" id="UP000072763"/>
    </source>
</evidence>
<dbReference type="PATRIC" id="fig|465820.4.peg.1346"/>
<comment type="caution">
    <text evidence="1">The sequence shown here is derived from an EMBL/GenBank/DDBJ whole genome shotgun (WGS) entry which is preliminary data.</text>
</comment>